<dbReference type="STRING" id="1030841.HMPREF9370_0865"/>
<dbReference type="PATRIC" id="fig|1030841.3.peg.848"/>
<keyword evidence="1" id="KW-0689">Ribosomal protein</keyword>
<proteinExistence type="predicted"/>
<dbReference type="HOGENOM" id="CLU_3155332_0_0_4"/>
<keyword evidence="1" id="KW-0687">Ribonucleoprotein</keyword>
<protein>
    <submittedName>
        <fullName evidence="1">50S ribosomal protein L27</fullName>
    </submittedName>
</protein>
<dbReference type="GO" id="GO:0005840">
    <property type="term" value="C:ribosome"/>
    <property type="evidence" value="ECO:0007669"/>
    <property type="project" value="UniProtKB-KW"/>
</dbReference>
<comment type="caution">
    <text evidence="1">The sequence shown here is derived from an EMBL/GenBank/DDBJ whole genome shotgun (WGS) entry which is preliminary data.</text>
</comment>
<dbReference type="EMBL" id="AGAZ01000033">
    <property type="protein sequence ID" value="EGZ48570.1"/>
    <property type="molecule type" value="Genomic_DNA"/>
</dbReference>
<name>G4CP56_9NEIS</name>
<dbReference type="Proteomes" id="UP000005336">
    <property type="component" value="Unassembled WGS sequence"/>
</dbReference>
<evidence type="ECO:0000313" key="2">
    <source>
        <dbReference type="Proteomes" id="UP000005336"/>
    </source>
</evidence>
<gene>
    <name evidence="1" type="primary">rpmA</name>
    <name evidence="1" type="ORF">HMPREF9370_0865</name>
</gene>
<sequence>MPFGINRVHYIKQCLSEKPSSGREKGARSADSAIFVAGKLIVLQQGVK</sequence>
<reference evidence="1 2" key="1">
    <citation type="submission" date="2011-06" db="EMBL/GenBank/DDBJ databases">
        <authorList>
            <person name="Muzny D."/>
            <person name="Qin X."/>
            <person name="Deng J."/>
            <person name="Jiang H."/>
            <person name="Liu Y."/>
            <person name="Qu J."/>
            <person name="Song X.-Z."/>
            <person name="Zhang L."/>
            <person name="Thornton R."/>
            <person name="Coyle M."/>
            <person name="Francisco L."/>
            <person name="Jackson L."/>
            <person name="Javaid M."/>
            <person name="Korchina V."/>
            <person name="Kovar C."/>
            <person name="Mata R."/>
            <person name="Mathew T."/>
            <person name="Ngo R."/>
            <person name="Nguyen L."/>
            <person name="Nguyen N."/>
            <person name="Okwuonu G."/>
            <person name="Ongeri F."/>
            <person name="Pham C."/>
            <person name="Simmons D."/>
            <person name="Wilczek-Boney K."/>
            <person name="Hale W."/>
            <person name="Jakkamsetti A."/>
            <person name="Pham P."/>
            <person name="Ruth R."/>
            <person name="San Lucas F."/>
            <person name="Warren J."/>
            <person name="Zhang J."/>
            <person name="Zhao Z."/>
            <person name="Zhou C."/>
            <person name="Zhu D."/>
            <person name="Lee S."/>
            <person name="Bess C."/>
            <person name="Blankenburg K."/>
            <person name="Forbes L."/>
            <person name="Fu Q."/>
            <person name="Gubbala S."/>
            <person name="Hirani K."/>
            <person name="Jayaseelan J.C."/>
            <person name="Lara F."/>
            <person name="Munidasa M."/>
            <person name="Palculict T."/>
            <person name="Patil S."/>
            <person name="Pu L.-L."/>
            <person name="Saada N."/>
            <person name="Tang L."/>
            <person name="Weissenberger G."/>
            <person name="Zhu Y."/>
            <person name="Hemphill L."/>
            <person name="Shang Y."/>
            <person name="Youmans B."/>
            <person name="Ayvaz T."/>
            <person name="Ross M."/>
            <person name="Santibanez J."/>
            <person name="Aqrawi P."/>
            <person name="Gross S."/>
            <person name="Joshi V."/>
            <person name="Fowler G."/>
            <person name="Nazareth L."/>
            <person name="Reid J."/>
            <person name="Worley K."/>
            <person name="Petrosino J."/>
            <person name="Highlander S."/>
            <person name="Gibbs R."/>
        </authorList>
    </citation>
    <scope>NUCLEOTIDE SEQUENCE [LARGE SCALE GENOMIC DNA]</scope>
    <source>
        <strain evidence="1 2">9715</strain>
    </source>
</reference>
<keyword evidence="2" id="KW-1185">Reference proteome</keyword>
<accession>G4CP56</accession>
<organism evidence="1 2">
    <name type="scientific">Neisseria wadsworthii 9715</name>
    <dbReference type="NCBI Taxonomy" id="1030841"/>
    <lineage>
        <taxon>Bacteria</taxon>
        <taxon>Pseudomonadati</taxon>
        <taxon>Pseudomonadota</taxon>
        <taxon>Betaproteobacteria</taxon>
        <taxon>Neisseriales</taxon>
        <taxon>Neisseriaceae</taxon>
        <taxon>Neisseria</taxon>
    </lineage>
</organism>
<dbReference type="AlphaFoldDB" id="G4CP56"/>
<evidence type="ECO:0000313" key="1">
    <source>
        <dbReference type="EMBL" id="EGZ48570.1"/>
    </source>
</evidence>